<dbReference type="InterPro" id="IPR001279">
    <property type="entry name" value="Metallo-B-lactamas"/>
</dbReference>
<keyword evidence="3" id="KW-1185">Reference proteome</keyword>
<accession>D2RFV1</accession>
<dbReference type="SMART" id="SM00849">
    <property type="entry name" value="Lactamase_B"/>
    <property type="match status" value="1"/>
</dbReference>
<evidence type="ECO:0000313" key="3">
    <source>
        <dbReference type="Proteomes" id="UP000001901"/>
    </source>
</evidence>
<dbReference type="InterPro" id="IPR036866">
    <property type="entry name" value="RibonucZ/Hydroxyglut_hydro"/>
</dbReference>
<dbReference type="OrthoDB" id="197151at2157"/>
<dbReference type="EMBL" id="CP001857">
    <property type="protein sequence ID" value="ADB57176.1"/>
    <property type="molecule type" value="Genomic_DNA"/>
</dbReference>
<reference evidence="2 3" key="1">
    <citation type="journal article" date="2010" name="Stand. Genomic Sci.">
        <title>Complete genome sequence of Archaeoglobus profundus type strain (AV18).</title>
        <authorList>
            <person name="von Jan M."/>
            <person name="Lapidus A."/>
            <person name="Del Rio T.G."/>
            <person name="Copeland A."/>
            <person name="Tice H."/>
            <person name="Cheng J.F."/>
            <person name="Lucas S."/>
            <person name="Chen F."/>
            <person name="Nolan M."/>
            <person name="Goodwin L."/>
            <person name="Han C."/>
            <person name="Pitluck S."/>
            <person name="Liolios K."/>
            <person name="Ivanova N."/>
            <person name="Mavromatis K."/>
            <person name="Ovchinnikova G."/>
            <person name="Chertkov O."/>
            <person name="Pati A."/>
            <person name="Chen A."/>
            <person name="Palaniappan K."/>
            <person name="Land M."/>
            <person name="Hauser L."/>
            <person name="Chang Y.J."/>
            <person name="Jeffries C.D."/>
            <person name="Saunders E."/>
            <person name="Brettin T."/>
            <person name="Detter J.C."/>
            <person name="Chain P."/>
            <person name="Eichinger K."/>
            <person name="Huber H."/>
            <person name="Spring S."/>
            <person name="Rohde M."/>
            <person name="Goker M."/>
            <person name="Wirth R."/>
            <person name="Woyke T."/>
            <person name="Bristow J."/>
            <person name="Eisen J.A."/>
            <person name="Markowitz V."/>
            <person name="Hugenholtz P."/>
            <person name="Kyrpides N.C."/>
            <person name="Klenk H.P."/>
        </authorList>
    </citation>
    <scope>NUCLEOTIDE SEQUENCE [LARGE SCALE GENOMIC DNA]</scope>
    <source>
        <strain evidence="3">DSM 5631 / JCM 9629 / NBRC 100127 / Av18</strain>
    </source>
</reference>
<dbReference type="RefSeq" id="WP_012939512.1">
    <property type="nucleotide sequence ID" value="NC_013741.1"/>
</dbReference>
<evidence type="ECO:0000259" key="1">
    <source>
        <dbReference type="SMART" id="SM00849"/>
    </source>
</evidence>
<feature type="domain" description="Metallo-beta-lactamase" evidence="1">
    <location>
        <begin position="4"/>
        <end position="177"/>
    </location>
</feature>
<protein>
    <submittedName>
        <fullName evidence="2">Beta-lactamase domain protein</fullName>
    </submittedName>
</protein>
<sequence length="268" mass="30631">MIKLENVVVYSGRFMVNTVIWKDYAFDPSVGSNVYHNVKTVFITHGHADHFSDAHLIDAKVVAPKLEANMIEKPDINWRGHFNWALLPKELVTPYFIGKGVKVDDFAENYPFSIPLPGHTYAHTGYLIENVLIAGDCIYPIDYWERFGVLYYTDPDALIESLNRIVELDWDYLIPGHGEVLCRDEGVKLARENIRRIMEVDKTILSIVDENTECEILAEVIRVYGAENVKAVFNILKPVVSGHLSSLYQRKLITVEMDDKKGVIFKKT</sequence>
<dbReference type="eggNOG" id="arCOG00498">
    <property type="taxonomic scope" value="Archaea"/>
</dbReference>
<proteinExistence type="predicted"/>
<name>D2RFV1_ARCPA</name>
<dbReference type="HOGENOM" id="CLU_061754_1_0_2"/>
<gene>
    <name evidence="2" type="ordered locus">Arcpr_0104</name>
</gene>
<dbReference type="PaxDb" id="572546-Arcpr_0104"/>
<dbReference type="InterPro" id="IPR050855">
    <property type="entry name" value="NDM-1-like"/>
</dbReference>
<evidence type="ECO:0000313" key="2">
    <source>
        <dbReference type="EMBL" id="ADB57176.1"/>
    </source>
</evidence>
<dbReference type="PANTHER" id="PTHR42951">
    <property type="entry name" value="METALLO-BETA-LACTAMASE DOMAIN-CONTAINING"/>
    <property type="match status" value="1"/>
</dbReference>
<dbReference type="AlphaFoldDB" id="D2RFV1"/>
<organism evidence="2 3">
    <name type="scientific">Archaeoglobus profundus (strain DSM 5631 / JCM 9629 / NBRC 100127 / Av18)</name>
    <dbReference type="NCBI Taxonomy" id="572546"/>
    <lineage>
        <taxon>Archaea</taxon>
        <taxon>Methanobacteriati</taxon>
        <taxon>Methanobacteriota</taxon>
        <taxon>Archaeoglobi</taxon>
        <taxon>Archaeoglobales</taxon>
        <taxon>Archaeoglobaceae</taxon>
        <taxon>Archaeoglobus</taxon>
    </lineage>
</organism>
<dbReference type="Proteomes" id="UP000001901">
    <property type="component" value="Chromosome"/>
</dbReference>
<dbReference type="GeneID" id="8738750"/>
<dbReference type="STRING" id="572546.Arcpr_0104"/>
<dbReference type="Pfam" id="PF00753">
    <property type="entry name" value="Lactamase_B"/>
    <property type="match status" value="1"/>
</dbReference>
<dbReference type="PANTHER" id="PTHR42951:SF14">
    <property type="entry name" value="METALLO-BETA-LACTAMASE SUPERFAMILY PROTEIN"/>
    <property type="match status" value="1"/>
</dbReference>
<dbReference type="SUPFAM" id="SSF56281">
    <property type="entry name" value="Metallo-hydrolase/oxidoreductase"/>
    <property type="match status" value="1"/>
</dbReference>
<dbReference type="KEGG" id="apo:Arcpr_0104"/>
<dbReference type="Gene3D" id="3.60.15.10">
    <property type="entry name" value="Ribonuclease Z/Hydroxyacylglutathione hydrolase-like"/>
    <property type="match status" value="1"/>
</dbReference>